<evidence type="ECO:0000256" key="1">
    <source>
        <dbReference type="ARBA" id="ARBA00004141"/>
    </source>
</evidence>
<keyword evidence="2 5" id="KW-0812">Transmembrane</keyword>
<keyword evidence="8" id="KW-1185">Reference proteome</keyword>
<feature type="domain" description="O-antigen ligase-related" evidence="6">
    <location>
        <begin position="275"/>
        <end position="422"/>
    </location>
</feature>
<dbReference type="EMBL" id="CP042430">
    <property type="protein sequence ID" value="QEC50084.1"/>
    <property type="molecule type" value="Genomic_DNA"/>
</dbReference>
<dbReference type="InterPro" id="IPR051533">
    <property type="entry name" value="WaaL-like"/>
</dbReference>
<feature type="transmembrane region" description="Helical" evidence="5">
    <location>
        <begin position="100"/>
        <end position="119"/>
    </location>
</feature>
<feature type="transmembrane region" description="Helical" evidence="5">
    <location>
        <begin position="318"/>
        <end position="336"/>
    </location>
</feature>
<feature type="transmembrane region" description="Helical" evidence="5">
    <location>
        <begin position="248"/>
        <end position="265"/>
    </location>
</feature>
<accession>A0A5B8UAS6</accession>
<reference evidence="7 8" key="1">
    <citation type="journal article" date="2018" name="J. Microbiol.">
        <title>Baekduia soli gen. nov., sp. nov., a novel bacterium isolated from the soil of Baekdu Mountain and proposal of a novel family name, Baekduiaceae fam. nov.</title>
        <authorList>
            <person name="An D.S."/>
            <person name="Siddiqi M.Z."/>
            <person name="Kim K.H."/>
            <person name="Yu H.S."/>
            <person name="Im W.T."/>
        </authorList>
    </citation>
    <scope>NUCLEOTIDE SEQUENCE [LARGE SCALE GENOMIC DNA]</scope>
    <source>
        <strain evidence="7 8">BR7-21</strain>
    </source>
</reference>
<feature type="transmembrane region" description="Helical" evidence="5">
    <location>
        <begin position="293"/>
        <end position="311"/>
    </location>
</feature>
<protein>
    <recommendedName>
        <fullName evidence="6">O-antigen ligase-related domain-containing protein</fullName>
    </recommendedName>
</protein>
<dbReference type="AlphaFoldDB" id="A0A5B8UAS6"/>
<dbReference type="InterPro" id="IPR007016">
    <property type="entry name" value="O-antigen_ligase-rel_domated"/>
</dbReference>
<sequence>MLGSRLHPAGGSPPLRRIDVGAWLGLALGAAVAIGAVAADVHPLPVVVGVTAATAFVAMHRWLLAWRTMLGAIIVVILFIPIKRYELPVNLPLQLEPYRILVGLVGCALLGSLLIDHRLRWRATGLDGPIAMLLLAMILSVLTRGGHILGGGLSQYVIRYMMFFFSYIIVFYLMTLALTRRSDVEALLRLLVAGAAVVAVATVYESRTSYNIFDHLHQFLPILRFNGVPYVTDRGGGARAYASGQHPIAMGAALMMLVPIAIYLIRKTGQKRWWLACLLLVLGALATKSRTAIVMMLVILVAIWIMKPAATRRMIPKLLPLVLVVHVALPGTLSTFQSTFFPSGGIVASETQTETTWRVNYGRGRIGEWNPALKEWSHTPMFGQGVGTRVNDFLDPKFNAPILDDQWLGSILDLGVFGVVALLWFFVAAIRRLGRLARRDDSDDSWLLTGLAAAIASYAFGMLTFDAFNFVQVTMLMFLLVAIGMVTLRPRAQERVG</sequence>
<dbReference type="Proteomes" id="UP000321805">
    <property type="component" value="Chromosome"/>
</dbReference>
<feature type="transmembrane region" description="Helical" evidence="5">
    <location>
        <begin position="470"/>
        <end position="488"/>
    </location>
</feature>
<feature type="transmembrane region" description="Helical" evidence="5">
    <location>
        <begin position="272"/>
        <end position="287"/>
    </location>
</feature>
<evidence type="ECO:0000256" key="5">
    <source>
        <dbReference type="SAM" id="Phobius"/>
    </source>
</evidence>
<evidence type="ECO:0000313" key="8">
    <source>
        <dbReference type="Proteomes" id="UP000321805"/>
    </source>
</evidence>
<dbReference type="Pfam" id="PF04932">
    <property type="entry name" value="Wzy_C"/>
    <property type="match status" value="1"/>
</dbReference>
<keyword evidence="4 5" id="KW-0472">Membrane</keyword>
<dbReference type="KEGG" id="bsol:FSW04_22590"/>
<keyword evidence="3 5" id="KW-1133">Transmembrane helix</keyword>
<dbReference type="GO" id="GO:0016020">
    <property type="term" value="C:membrane"/>
    <property type="evidence" value="ECO:0007669"/>
    <property type="project" value="UniProtKB-SubCell"/>
</dbReference>
<feature type="transmembrane region" description="Helical" evidence="5">
    <location>
        <begin position="62"/>
        <end position="80"/>
    </location>
</feature>
<evidence type="ECO:0000259" key="6">
    <source>
        <dbReference type="Pfam" id="PF04932"/>
    </source>
</evidence>
<feature type="transmembrane region" description="Helical" evidence="5">
    <location>
        <begin position="186"/>
        <end position="204"/>
    </location>
</feature>
<organism evidence="7 8">
    <name type="scientific">Baekduia soli</name>
    <dbReference type="NCBI Taxonomy" id="496014"/>
    <lineage>
        <taxon>Bacteria</taxon>
        <taxon>Bacillati</taxon>
        <taxon>Actinomycetota</taxon>
        <taxon>Thermoleophilia</taxon>
        <taxon>Solirubrobacterales</taxon>
        <taxon>Baekduiaceae</taxon>
        <taxon>Baekduia</taxon>
    </lineage>
</organism>
<feature type="transmembrane region" description="Helical" evidence="5">
    <location>
        <begin position="156"/>
        <end position="174"/>
    </location>
</feature>
<name>A0A5B8UAS6_9ACTN</name>
<dbReference type="RefSeq" id="WP_146922447.1">
    <property type="nucleotide sequence ID" value="NZ_CP042430.1"/>
</dbReference>
<gene>
    <name evidence="7" type="ORF">FSW04_22590</name>
</gene>
<feature type="transmembrane region" description="Helical" evidence="5">
    <location>
        <begin position="131"/>
        <end position="150"/>
    </location>
</feature>
<dbReference type="PANTHER" id="PTHR37422">
    <property type="entry name" value="TEICHURONIC ACID BIOSYNTHESIS PROTEIN TUAE"/>
    <property type="match status" value="1"/>
</dbReference>
<evidence type="ECO:0000256" key="3">
    <source>
        <dbReference type="ARBA" id="ARBA00022989"/>
    </source>
</evidence>
<proteinExistence type="predicted"/>
<comment type="subcellular location">
    <subcellularLocation>
        <location evidence="1">Membrane</location>
        <topology evidence="1">Multi-pass membrane protein</topology>
    </subcellularLocation>
</comment>
<feature type="transmembrane region" description="Helical" evidence="5">
    <location>
        <begin position="20"/>
        <end position="41"/>
    </location>
</feature>
<dbReference type="OrthoDB" id="5051797at2"/>
<feature type="transmembrane region" description="Helical" evidence="5">
    <location>
        <begin position="414"/>
        <end position="434"/>
    </location>
</feature>
<evidence type="ECO:0000256" key="2">
    <source>
        <dbReference type="ARBA" id="ARBA00022692"/>
    </source>
</evidence>
<dbReference type="PANTHER" id="PTHR37422:SF13">
    <property type="entry name" value="LIPOPOLYSACCHARIDE BIOSYNTHESIS PROTEIN PA4999-RELATED"/>
    <property type="match status" value="1"/>
</dbReference>
<evidence type="ECO:0000256" key="4">
    <source>
        <dbReference type="ARBA" id="ARBA00023136"/>
    </source>
</evidence>
<evidence type="ECO:0000313" key="7">
    <source>
        <dbReference type="EMBL" id="QEC50084.1"/>
    </source>
</evidence>
<feature type="transmembrane region" description="Helical" evidence="5">
    <location>
        <begin position="446"/>
        <end position="464"/>
    </location>
</feature>